<keyword evidence="4" id="KW-1185">Reference proteome</keyword>
<reference evidence="3" key="1">
    <citation type="submission" date="2020-11" db="EMBL/GenBank/DDBJ databases">
        <authorList>
            <person name="Whiteford S."/>
        </authorList>
    </citation>
    <scope>NUCLEOTIDE SEQUENCE</scope>
</reference>
<dbReference type="EMBL" id="CAJHNJ030000069">
    <property type="protein sequence ID" value="CAG9133907.1"/>
    <property type="molecule type" value="Genomic_DNA"/>
</dbReference>
<dbReference type="PANTHER" id="PTHR12832">
    <property type="entry name" value="TESTIS-SPECIFIC PROTEIN PBS13 T-COMPLEX 11"/>
    <property type="match status" value="1"/>
</dbReference>
<feature type="compositionally biased region" description="Polar residues" evidence="2">
    <location>
        <begin position="1"/>
        <end position="13"/>
    </location>
</feature>
<comment type="similarity">
    <text evidence="1">Belongs to the TCP11 family.</text>
</comment>
<comment type="caution">
    <text evidence="3">The sequence shown here is derived from an EMBL/GenBank/DDBJ whole genome shotgun (WGS) entry which is preliminary data.</text>
</comment>
<feature type="region of interest" description="Disordered" evidence="2">
    <location>
        <begin position="1"/>
        <end position="38"/>
    </location>
</feature>
<evidence type="ECO:0000313" key="3">
    <source>
        <dbReference type="EMBL" id="CAG9133907.1"/>
    </source>
</evidence>
<dbReference type="InterPro" id="IPR008862">
    <property type="entry name" value="Tcp11"/>
</dbReference>
<dbReference type="AlphaFoldDB" id="A0A8S4G364"/>
<evidence type="ECO:0000313" key="4">
    <source>
        <dbReference type="Proteomes" id="UP000653454"/>
    </source>
</evidence>
<sequence length="557" mass="62068">MSDQQDVPSGSSDNVEKSRPSSQSQPVPASTGGAPRYVTEPIQFRVRGSSTTGASPPKFVSLEEIMTAAHGFKNMALAHEIAVDQDFKLEPFEPPDNSYQKLVKDTLHRAYFDILREQLNSDPPVYKQALVLLEDVKQGLFSLLLPRHTRIKQVIEEVLDSDFIKQQAENNSLDFGKYAAFVIDLMAKLAAPARDEMIQDITKLEDTVDIFRSILETLEVLKLDMANTLVAMIRPHVQAESVQYERNKFKEMLKVSEDGLQYTREWLTRHIDKTDLVLPVTDQTVIRNITAQTLAKAYLELLEWDDSKNYPETVTLDAARFLELGLQIYRMVAVSAILLVSPSCSADQAAAAQLKHELKEKIYIIMGDACTDTGSDSLLVLCGPLELGLQIYRMVAVSAILLVSPSCSADQAAAAQLKHELKEKIYIIMGDACTDTQLNKVLPSIAEEVIRGTEQLLEKFNQGPLANDVKELIRTQITGLRDPDHRVRQIVRQRVLEFLKGILVCGGGSKQVPVGLSALSQELTSIAGTLLRYVMHNKAVFTEHYLDIVTEELSKTS</sequence>
<dbReference type="GO" id="GO:0007165">
    <property type="term" value="P:signal transduction"/>
    <property type="evidence" value="ECO:0007669"/>
    <property type="project" value="TreeGrafter"/>
</dbReference>
<gene>
    <name evidence="3" type="ORF">PLXY2_LOCUS12133</name>
</gene>
<evidence type="ECO:0000256" key="2">
    <source>
        <dbReference type="SAM" id="MobiDB-lite"/>
    </source>
</evidence>
<name>A0A8S4G364_PLUXY</name>
<dbReference type="PANTHER" id="PTHR12832:SF11">
    <property type="entry name" value="LD23868P"/>
    <property type="match status" value="1"/>
</dbReference>
<evidence type="ECO:0000256" key="1">
    <source>
        <dbReference type="ARBA" id="ARBA00010954"/>
    </source>
</evidence>
<accession>A0A8S4G364</accession>
<protein>
    <submittedName>
        <fullName evidence="3">(diamondback moth) hypothetical protein</fullName>
    </submittedName>
</protein>
<dbReference type="Proteomes" id="UP000653454">
    <property type="component" value="Unassembled WGS sequence"/>
</dbReference>
<proteinExistence type="inferred from homology"/>
<dbReference type="Pfam" id="PF05794">
    <property type="entry name" value="Tcp11"/>
    <property type="match status" value="2"/>
</dbReference>
<organism evidence="3 4">
    <name type="scientific">Plutella xylostella</name>
    <name type="common">Diamondback moth</name>
    <name type="synonym">Plutella maculipennis</name>
    <dbReference type="NCBI Taxonomy" id="51655"/>
    <lineage>
        <taxon>Eukaryota</taxon>
        <taxon>Metazoa</taxon>
        <taxon>Ecdysozoa</taxon>
        <taxon>Arthropoda</taxon>
        <taxon>Hexapoda</taxon>
        <taxon>Insecta</taxon>
        <taxon>Pterygota</taxon>
        <taxon>Neoptera</taxon>
        <taxon>Endopterygota</taxon>
        <taxon>Lepidoptera</taxon>
        <taxon>Glossata</taxon>
        <taxon>Ditrysia</taxon>
        <taxon>Yponomeutoidea</taxon>
        <taxon>Plutellidae</taxon>
        <taxon>Plutella</taxon>
    </lineage>
</organism>